<reference evidence="2" key="2">
    <citation type="submission" date="2016-05" db="EMBL/GenBank/DDBJ databases">
        <title>Comparative analysis highlights variable genome content of wheat rusts and divergence of the mating loci.</title>
        <authorList>
            <person name="Cuomo C.A."/>
            <person name="Bakkeren G."/>
            <person name="Szabo L."/>
            <person name="Khalil H."/>
            <person name="Joly D."/>
            <person name="Goldberg J."/>
            <person name="Young S."/>
            <person name="Zeng Q."/>
            <person name="Fellers J."/>
        </authorList>
    </citation>
    <scope>NUCLEOTIDE SEQUENCE [LARGE SCALE GENOMIC DNA]</scope>
    <source>
        <strain evidence="2">1-1 BBBD Race 1</strain>
    </source>
</reference>
<reference evidence="3" key="4">
    <citation type="submission" date="2025-05" db="UniProtKB">
        <authorList>
            <consortium name="EnsemblFungi"/>
        </authorList>
    </citation>
    <scope>IDENTIFICATION</scope>
    <source>
        <strain evidence="3">isolate 1-1 / race 1 (BBBD)</strain>
    </source>
</reference>
<gene>
    <name evidence="2" type="ORF">PTTG_27711</name>
</gene>
<dbReference type="Proteomes" id="UP000005240">
    <property type="component" value="Unassembled WGS sequence"/>
</dbReference>
<evidence type="ECO:0000313" key="4">
    <source>
        <dbReference type="Proteomes" id="UP000005240"/>
    </source>
</evidence>
<reference evidence="3 4" key="3">
    <citation type="journal article" date="2017" name="G3 (Bethesda)">
        <title>Comparative analysis highlights variable genome content of wheat rusts and divergence of the mating loci.</title>
        <authorList>
            <person name="Cuomo C.A."/>
            <person name="Bakkeren G."/>
            <person name="Khalil H.B."/>
            <person name="Panwar V."/>
            <person name="Joly D."/>
            <person name="Linning R."/>
            <person name="Sakthikumar S."/>
            <person name="Song X."/>
            <person name="Adiconis X."/>
            <person name="Fan L."/>
            <person name="Goldberg J.M."/>
            <person name="Levin J.Z."/>
            <person name="Young S."/>
            <person name="Zeng Q."/>
            <person name="Anikster Y."/>
            <person name="Bruce M."/>
            <person name="Wang M."/>
            <person name="Yin C."/>
            <person name="McCallum B."/>
            <person name="Szabo L.J."/>
            <person name="Hulbert S."/>
            <person name="Chen X."/>
            <person name="Fellers J.P."/>
        </authorList>
    </citation>
    <scope>NUCLEOTIDE SEQUENCE</scope>
    <source>
        <strain evidence="4">Isolate 1-1 / race 1 (BBBD)</strain>
        <strain evidence="3">isolate 1-1 / race 1 (BBBD)</strain>
    </source>
</reference>
<dbReference type="VEuPathDB" id="FungiDB:PTTG_27711"/>
<evidence type="ECO:0000256" key="1">
    <source>
        <dbReference type="SAM" id="MobiDB-lite"/>
    </source>
</evidence>
<protein>
    <submittedName>
        <fullName evidence="2 3">Uncharacterized protein</fullName>
    </submittedName>
</protein>
<dbReference type="EMBL" id="ADAS02000067">
    <property type="protein sequence ID" value="OAV92233.1"/>
    <property type="molecule type" value="Genomic_DNA"/>
</dbReference>
<feature type="region of interest" description="Disordered" evidence="1">
    <location>
        <begin position="1"/>
        <end position="32"/>
    </location>
</feature>
<sequence length="279" mass="30040">MAASPPAPAPPDAGHAHQPSPAELRQTQREGRLAQALQASVGYRPQAANWFHPHPAAADAAADAAILQLGPDRLAALIQHDFLRKDFPRILRTSHAYIAHHHPTLSRAGSEPTRKLALILESSLVCLKKLSLLDDPPRQDLLEQFLEWSRPFYQLVPSLGIPAASLLTQLNKPDDALKAITPALLHSGSPRIRAIVKEAMERSSDPKASATGLVQELLQDSNKPHLKAAIHHLGLSAFITTADLHSSSPSPSANPPSGLDSWSSCILLALQESSQNTCE</sequence>
<dbReference type="AlphaFoldDB" id="A0A180GJU4"/>
<reference evidence="2" key="1">
    <citation type="submission" date="2009-11" db="EMBL/GenBank/DDBJ databases">
        <authorList>
            <consortium name="The Broad Institute Genome Sequencing Platform"/>
            <person name="Ward D."/>
            <person name="Feldgarden M."/>
            <person name="Earl A."/>
            <person name="Young S.K."/>
            <person name="Zeng Q."/>
            <person name="Koehrsen M."/>
            <person name="Alvarado L."/>
            <person name="Berlin A."/>
            <person name="Bochicchio J."/>
            <person name="Borenstein D."/>
            <person name="Chapman S.B."/>
            <person name="Chen Z."/>
            <person name="Engels R."/>
            <person name="Freedman E."/>
            <person name="Gellesch M."/>
            <person name="Goldberg J."/>
            <person name="Griggs A."/>
            <person name="Gujja S."/>
            <person name="Heilman E."/>
            <person name="Heiman D."/>
            <person name="Hepburn T."/>
            <person name="Howarth C."/>
            <person name="Jen D."/>
            <person name="Larson L."/>
            <person name="Lewis B."/>
            <person name="Mehta T."/>
            <person name="Park D."/>
            <person name="Pearson M."/>
            <person name="Roberts A."/>
            <person name="Saif S."/>
            <person name="Shea T."/>
            <person name="Shenoy N."/>
            <person name="Sisk P."/>
            <person name="Stolte C."/>
            <person name="Sykes S."/>
            <person name="Thomson T."/>
            <person name="Walk T."/>
            <person name="White J."/>
            <person name="Yandava C."/>
            <person name="Izard J."/>
            <person name="Baranova O.V."/>
            <person name="Blanton J.M."/>
            <person name="Tanner A.C."/>
            <person name="Dewhirst F.E."/>
            <person name="Haas B."/>
            <person name="Nusbaum C."/>
            <person name="Birren B."/>
        </authorList>
    </citation>
    <scope>NUCLEOTIDE SEQUENCE [LARGE SCALE GENOMIC DNA]</scope>
    <source>
        <strain evidence="2">1-1 BBBD Race 1</strain>
    </source>
</reference>
<feature type="compositionally biased region" description="Pro residues" evidence="1">
    <location>
        <begin position="1"/>
        <end position="11"/>
    </location>
</feature>
<dbReference type="OrthoDB" id="2507274at2759"/>
<organism evidence="2">
    <name type="scientific">Puccinia triticina (isolate 1-1 / race 1 (BBBD))</name>
    <name type="common">Brown leaf rust fungus</name>
    <dbReference type="NCBI Taxonomy" id="630390"/>
    <lineage>
        <taxon>Eukaryota</taxon>
        <taxon>Fungi</taxon>
        <taxon>Dikarya</taxon>
        <taxon>Basidiomycota</taxon>
        <taxon>Pucciniomycotina</taxon>
        <taxon>Pucciniomycetes</taxon>
        <taxon>Pucciniales</taxon>
        <taxon>Pucciniaceae</taxon>
        <taxon>Puccinia</taxon>
    </lineage>
</organism>
<dbReference type="EnsemblFungi" id="PTTG_27711-t43_1">
    <property type="protein sequence ID" value="PTTG_27711-t43_1-p1"/>
    <property type="gene ID" value="PTTG_27711"/>
</dbReference>
<keyword evidence="4" id="KW-1185">Reference proteome</keyword>
<name>A0A180GJU4_PUCT1</name>
<proteinExistence type="predicted"/>
<evidence type="ECO:0000313" key="3">
    <source>
        <dbReference type="EnsemblFungi" id="PTTG_27711-t43_1-p1"/>
    </source>
</evidence>
<evidence type="ECO:0000313" key="2">
    <source>
        <dbReference type="EMBL" id="OAV92233.1"/>
    </source>
</evidence>
<accession>A0A180GJU4</accession>